<dbReference type="InterPro" id="IPR021745">
    <property type="entry name" value="CbiG_mid"/>
</dbReference>
<feature type="domain" description="Tetrapyrrole methylase" evidence="5">
    <location>
        <begin position="345"/>
        <end position="548"/>
    </location>
</feature>
<feature type="domain" description="CobE/GbiG C-terminal" evidence="6">
    <location>
        <begin position="214"/>
        <end position="330"/>
    </location>
</feature>
<dbReference type="EMBL" id="FRCJ01000001">
    <property type="protein sequence ID" value="SHL78383.1"/>
    <property type="molecule type" value="Genomic_DNA"/>
</dbReference>
<accession>A0A1M7DG72</accession>
<dbReference type="InterPro" id="IPR035996">
    <property type="entry name" value="4pyrrol_Methylase_sf"/>
</dbReference>
<evidence type="ECO:0000259" key="7">
    <source>
        <dbReference type="Pfam" id="PF11760"/>
    </source>
</evidence>
<evidence type="ECO:0000256" key="4">
    <source>
        <dbReference type="ARBA" id="ARBA00022691"/>
    </source>
</evidence>
<dbReference type="InterPro" id="IPR000878">
    <property type="entry name" value="4pyrrol_Mease"/>
</dbReference>
<dbReference type="InterPro" id="IPR052553">
    <property type="entry name" value="CbiG_hydrolase"/>
</dbReference>
<dbReference type="GO" id="GO:0032259">
    <property type="term" value="P:methylation"/>
    <property type="evidence" value="ECO:0007669"/>
    <property type="project" value="UniProtKB-KW"/>
</dbReference>
<dbReference type="InterPro" id="IPR014776">
    <property type="entry name" value="4pyrrole_Mease_sub2"/>
</dbReference>
<dbReference type="SUPFAM" id="SSF159664">
    <property type="entry name" value="CobE/GbiG C-terminal domain-like"/>
    <property type="match status" value="1"/>
</dbReference>
<reference evidence="9 10" key="1">
    <citation type="submission" date="2016-11" db="EMBL/GenBank/DDBJ databases">
        <authorList>
            <person name="Jaros S."/>
            <person name="Januszkiewicz K."/>
            <person name="Wedrychowicz H."/>
        </authorList>
    </citation>
    <scope>NUCLEOTIDE SEQUENCE [LARGE SCALE GENOMIC DNA]</scope>
    <source>
        <strain evidence="9 10">BPI-34</strain>
    </source>
</reference>
<feature type="domain" description="Cobalamin synthesis G N-terminal" evidence="7">
    <location>
        <begin position="35"/>
        <end position="113"/>
    </location>
</feature>
<dbReference type="Pfam" id="PF00590">
    <property type="entry name" value="TP_methylase"/>
    <property type="match status" value="1"/>
</dbReference>
<dbReference type="InterPro" id="IPR036518">
    <property type="entry name" value="CobE/GbiG_C_sf"/>
</dbReference>
<dbReference type="InterPro" id="IPR038029">
    <property type="entry name" value="GbiG_N_sf"/>
</dbReference>
<comment type="similarity">
    <text evidence="1">Belongs to the precorrin methyltransferase family.</text>
</comment>
<dbReference type="Gene3D" id="3.30.420.180">
    <property type="entry name" value="CobE/GbiG C-terminal domain"/>
    <property type="match status" value="1"/>
</dbReference>
<keyword evidence="3 9" id="KW-0808">Transferase</keyword>
<evidence type="ECO:0000313" key="9">
    <source>
        <dbReference type="EMBL" id="SHL78383.1"/>
    </source>
</evidence>
<feature type="domain" description="Cobalamin biosynthesis central region" evidence="8">
    <location>
        <begin position="118"/>
        <end position="210"/>
    </location>
</feature>
<dbReference type="Pfam" id="PF11760">
    <property type="entry name" value="CbiG_N"/>
    <property type="match status" value="1"/>
</dbReference>
<dbReference type="InterPro" id="IPR006362">
    <property type="entry name" value="Cbl_synth_CobM/CibF"/>
</dbReference>
<evidence type="ECO:0000256" key="2">
    <source>
        <dbReference type="ARBA" id="ARBA00022603"/>
    </source>
</evidence>
<dbReference type="Proteomes" id="UP000184280">
    <property type="component" value="Unassembled WGS sequence"/>
</dbReference>
<organism evidence="9 10">
    <name type="scientific">Xylanibacter ruminicola</name>
    <name type="common">Prevotella ruminicola</name>
    <dbReference type="NCBI Taxonomy" id="839"/>
    <lineage>
        <taxon>Bacteria</taxon>
        <taxon>Pseudomonadati</taxon>
        <taxon>Bacteroidota</taxon>
        <taxon>Bacteroidia</taxon>
        <taxon>Bacteroidales</taxon>
        <taxon>Prevotellaceae</taxon>
        <taxon>Xylanibacter</taxon>
    </lineage>
</organism>
<protein>
    <submittedName>
        <fullName evidence="9">Precorrin-4 C11-methyltransferase /cobalt-precorrin 5A acetaldehyde-lyase</fullName>
    </submittedName>
</protein>
<keyword evidence="4" id="KW-0949">S-adenosyl-L-methionine</keyword>
<dbReference type="Gene3D" id="3.30.950.10">
    <property type="entry name" value="Methyltransferase, Cobalt-precorrin-4 Transmethylase, Domain 2"/>
    <property type="match status" value="1"/>
</dbReference>
<dbReference type="RefSeq" id="WP_073042843.1">
    <property type="nucleotide sequence ID" value="NZ_FOLF01000002.1"/>
</dbReference>
<dbReference type="GO" id="GO:0009236">
    <property type="term" value="P:cobalamin biosynthetic process"/>
    <property type="evidence" value="ECO:0007669"/>
    <property type="project" value="InterPro"/>
</dbReference>
<proteinExistence type="inferred from homology"/>
<dbReference type="SUPFAM" id="SSF53790">
    <property type="entry name" value="Tetrapyrrole methylase"/>
    <property type="match status" value="1"/>
</dbReference>
<dbReference type="CDD" id="cd11641">
    <property type="entry name" value="Precorrin-4_C11-MT"/>
    <property type="match status" value="1"/>
</dbReference>
<evidence type="ECO:0000259" key="6">
    <source>
        <dbReference type="Pfam" id="PF01890"/>
    </source>
</evidence>
<dbReference type="InterPro" id="IPR014777">
    <property type="entry name" value="4pyrrole_Mease_sub1"/>
</dbReference>
<dbReference type="AlphaFoldDB" id="A0A1M7DG72"/>
<dbReference type="GO" id="GO:0016829">
    <property type="term" value="F:lyase activity"/>
    <property type="evidence" value="ECO:0007669"/>
    <property type="project" value="UniProtKB-KW"/>
</dbReference>
<dbReference type="GO" id="GO:0046026">
    <property type="term" value="F:precorrin-4 C11-methyltransferase activity"/>
    <property type="evidence" value="ECO:0007669"/>
    <property type="project" value="InterPro"/>
</dbReference>
<dbReference type="Pfam" id="PF11761">
    <property type="entry name" value="CbiG_mid"/>
    <property type="match status" value="1"/>
</dbReference>
<dbReference type="PANTHER" id="PTHR37477:SF1">
    <property type="entry name" value="COBALT-PRECORRIN-5A HYDROLASE"/>
    <property type="match status" value="1"/>
</dbReference>
<name>A0A1M7DG72_XYLRU</name>
<dbReference type="PANTHER" id="PTHR37477">
    <property type="entry name" value="COBALT-PRECORRIN-5A HYDROLASE"/>
    <property type="match status" value="1"/>
</dbReference>
<evidence type="ECO:0000259" key="8">
    <source>
        <dbReference type="Pfam" id="PF11761"/>
    </source>
</evidence>
<evidence type="ECO:0000259" key="5">
    <source>
        <dbReference type="Pfam" id="PF00590"/>
    </source>
</evidence>
<dbReference type="Pfam" id="PF01890">
    <property type="entry name" value="CbiG_C"/>
    <property type="match status" value="1"/>
</dbReference>
<dbReference type="InterPro" id="IPR002750">
    <property type="entry name" value="CobE/GbiG_C"/>
</dbReference>
<dbReference type="Gene3D" id="3.40.50.11220">
    <property type="match status" value="1"/>
</dbReference>
<evidence type="ECO:0000256" key="1">
    <source>
        <dbReference type="ARBA" id="ARBA00005879"/>
    </source>
</evidence>
<gene>
    <name evidence="9" type="ORF">SAMN04488494_0728</name>
</gene>
<dbReference type="OrthoDB" id="9815856at2"/>
<keyword evidence="9" id="KW-0456">Lyase</keyword>
<sequence>MQKIAIIQISDAGSEIASQLQCELGAELIQRTDVGNHWAAYDAFVFIGAMGICVRTIAPYIEDKHTDPAVVCIDSCGLNVISVLSGHIGGANDLTRHIAAHLGAHEVITTQSDNAGLWPLDTLDKQFNWNMVGFDDINACISAFVNREPTALLMDIRDAGTDFLERTLPDHVTIVNSIDEVTPKRFRLLIQVTPYIIDTPPGVLEVCYVPKVGVLGFGLASHPANYEHILEEIDEAITDNDIMPCYKRFCTIDVKRDEEFCAKLQKETNSEVVYYTAEELAKIEVPNPSPTVEKHVGTPSVCEAAAILGSNHGKLILPKIKGKNWTAALAIDHKYLREQKGHIEIVGAGPGDPDLVSVRGRNMLERADLILYAGSLVPKALTECHKPGAVVRSSADMALEEQCELMKKFYDEGKFIVRLHTGDPCIFGAIQEQMAFFDAHQMEYHITPGISSFLAAAAELQSQFTIPERCQTIILTRGEGRTPMPEKEQLHLLAKSQSTMCIFLSASIVDDVQRELLQEYPADTPVAACYHLTWPDQKIYRGVLKDLAQIVHDNHLTLTTMLVVGEAIDNRQGLSELYSKNFTHLFRKGKA</sequence>
<evidence type="ECO:0000256" key="3">
    <source>
        <dbReference type="ARBA" id="ARBA00022679"/>
    </source>
</evidence>
<dbReference type="NCBIfam" id="TIGR01465">
    <property type="entry name" value="cobM_cbiF"/>
    <property type="match status" value="1"/>
</dbReference>
<evidence type="ECO:0000313" key="10">
    <source>
        <dbReference type="Proteomes" id="UP000184280"/>
    </source>
</evidence>
<keyword evidence="2 9" id="KW-0489">Methyltransferase</keyword>
<dbReference type="SUPFAM" id="SSF159672">
    <property type="entry name" value="CbiG N-terminal domain-like"/>
    <property type="match status" value="1"/>
</dbReference>
<dbReference type="InterPro" id="IPR021744">
    <property type="entry name" value="CbiG_N"/>
</dbReference>
<dbReference type="Gene3D" id="3.40.1010.10">
    <property type="entry name" value="Cobalt-precorrin-4 Transmethylase, Domain 1"/>
    <property type="match status" value="1"/>
</dbReference>